<dbReference type="RefSeq" id="WP_120472529.1">
    <property type="nucleotide sequence ID" value="NZ_RAYQ01000074.1"/>
</dbReference>
<dbReference type="EMBL" id="RAYQ01000074">
    <property type="protein sequence ID" value="RKI86069.1"/>
    <property type="molecule type" value="Genomic_DNA"/>
</dbReference>
<dbReference type="PANTHER" id="PTHR36455">
    <property type="match status" value="1"/>
</dbReference>
<dbReference type="AlphaFoldDB" id="A0A3A9A3K6"/>
<reference evidence="1 2" key="1">
    <citation type="submission" date="2018-09" db="EMBL/GenBank/DDBJ databases">
        <title>Murine metabolic-syndrome-specific gut microbial biobank.</title>
        <authorList>
            <person name="Liu C."/>
        </authorList>
    </citation>
    <scope>NUCLEOTIDE SEQUENCE [LARGE SCALE GENOMIC DNA]</scope>
    <source>
        <strain evidence="1 2">0.1xD8-82</strain>
    </source>
</reference>
<dbReference type="NCBIfam" id="NF033819">
    <property type="entry name" value="IS66_TnpB"/>
    <property type="match status" value="1"/>
</dbReference>
<dbReference type="Proteomes" id="UP000280696">
    <property type="component" value="Unassembled WGS sequence"/>
</dbReference>
<name>A0A3A9A3K6_9FIRM</name>
<dbReference type="InterPro" id="IPR008878">
    <property type="entry name" value="Transposase_IS66_Orf2"/>
</dbReference>
<accession>A0A3A9A3K6</accession>
<sequence>MLAEAFGVKKIVIACGRTDLRKSIDGLAQLVSTGYDLDPFEKDVLFLFCGGRSDRIKGLLWEGTGFLLLYKRLEAGSFSWPRTPEEAVELTREQYRFLMNGLNPVNPKIREIQPSKVL</sequence>
<evidence type="ECO:0000313" key="1">
    <source>
        <dbReference type="EMBL" id="RKI86069.1"/>
    </source>
</evidence>
<proteinExistence type="predicted"/>
<comment type="caution">
    <text evidence="1">The sequence shown here is derived from an EMBL/GenBank/DDBJ whole genome shotgun (WGS) entry which is preliminary data.</text>
</comment>
<organism evidence="1 2">
    <name type="scientific">Parablautia intestinalis</name>
    <dbReference type="NCBI Taxonomy" id="2320100"/>
    <lineage>
        <taxon>Bacteria</taxon>
        <taxon>Bacillati</taxon>
        <taxon>Bacillota</taxon>
        <taxon>Clostridia</taxon>
        <taxon>Lachnospirales</taxon>
        <taxon>Lachnospiraceae</taxon>
        <taxon>Parablautia</taxon>
    </lineage>
</organism>
<keyword evidence="2" id="KW-1185">Reference proteome</keyword>
<gene>
    <name evidence="1" type="ORF">D7V94_22855</name>
</gene>
<evidence type="ECO:0000313" key="2">
    <source>
        <dbReference type="Proteomes" id="UP000280696"/>
    </source>
</evidence>
<protein>
    <submittedName>
        <fullName evidence="1">Transposase</fullName>
    </submittedName>
</protein>
<dbReference type="Pfam" id="PF05717">
    <property type="entry name" value="TnpB_IS66"/>
    <property type="match status" value="1"/>
</dbReference>
<dbReference type="PANTHER" id="PTHR36455:SF1">
    <property type="entry name" value="BLR8292 PROTEIN"/>
    <property type="match status" value="1"/>
</dbReference>
<dbReference type="OrthoDB" id="4956084at2"/>